<accession>A0A1V5M855</accession>
<dbReference type="Proteomes" id="UP000485484">
    <property type="component" value="Unassembled WGS sequence"/>
</dbReference>
<protein>
    <recommendedName>
        <fullName evidence="3">FtsX-like permease family protein</fullName>
    </recommendedName>
</protein>
<feature type="transmembrane region" description="Helical" evidence="1">
    <location>
        <begin position="59"/>
        <end position="79"/>
    </location>
</feature>
<keyword evidence="1" id="KW-0472">Membrane</keyword>
<keyword evidence="1" id="KW-0812">Transmembrane</keyword>
<proteinExistence type="predicted"/>
<dbReference type="EMBL" id="MWAK01000370">
    <property type="protein sequence ID" value="OPZ89417.1"/>
    <property type="molecule type" value="Genomic_DNA"/>
</dbReference>
<feature type="transmembrane region" description="Helical" evidence="1">
    <location>
        <begin position="7"/>
        <end position="28"/>
    </location>
</feature>
<gene>
    <name evidence="2" type="ORF">BWY73_01513</name>
</gene>
<evidence type="ECO:0000256" key="1">
    <source>
        <dbReference type="SAM" id="Phobius"/>
    </source>
</evidence>
<sequence length="93" mass="9898">MTESFFLGLLGLAAGALVTMLGLIYLFWHGVNLSAFSAGVMKLIGMDTTVRPLVQLKQVVVSSLVVLLSGTLVSILPALRAAHLEPVEAIRHI</sequence>
<dbReference type="AlphaFoldDB" id="A0A1V5M855"/>
<reference evidence="2" key="1">
    <citation type="submission" date="2017-02" db="EMBL/GenBank/DDBJ databases">
        <title>Delving into the versatile metabolic prowess of the omnipresent phylum Bacteroidetes.</title>
        <authorList>
            <person name="Nobu M.K."/>
            <person name="Mei R."/>
            <person name="Narihiro T."/>
            <person name="Kuroda K."/>
            <person name="Liu W.-T."/>
        </authorList>
    </citation>
    <scope>NUCLEOTIDE SEQUENCE</scope>
    <source>
        <strain evidence="2">ADurb.Bin417</strain>
    </source>
</reference>
<evidence type="ECO:0008006" key="3">
    <source>
        <dbReference type="Google" id="ProtNLM"/>
    </source>
</evidence>
<evidence type="ECO:0000313" key="2">
    <source>
        <dbReference type="EMBL" id="OPZ89417.1"/>
    </source>
</evidence>
<name>A0A1V5M855_UNCT6</name>
<comment type="caution">
    <text evidence="2">The sequence shown here is derived from an EMBL/GenBank/DDBJ whole genome shotgun (WGS) entry which is preliminary data.</text>
</comment>
<keyword evidence="1" id="KW-1133">Transmembrane helix</keyword>
<organism evidence="2">
    <name type="scientific">candidate division TA06 bacterium ADurb.Bin417</name>
    <dbReference type="NCBI Taxonomy" id="1852828"/>
    <lineage>
        <taxon>Bacteria</taxon>
        <taxon>Bacteria division TA06</taxon>
    </lineage>
</organism>